<name>A0A2A6BLN9_PRIPA</name>
<reference evidence="7" key="1">
    <citation type="journal article" date="2008" name="Nat. Genet.">
        <title>The Pristionchus pacificus genome provides a unique perspective on nematode lifestyle and parasitism.</title>
        <authorList>
            <person name="Dieterich C."/>
            <person name="Clifton S.W."/>
            <person name="Schuster L.N."/>
            <person name="Chinwalla A."/>
            <person name="Delehaunty K."/>
            <person name="Dinkelacker I."/>
            <person name="Fulton L."/>
            <person name="Fulton R."/>
            <person name="Godfrey J."/>
            <person name="Minx P."/>
            <person name="Mitreva M."/>
            <person name="Roeseler W."/>
            <person name="Tian H."/>
            <person name="Witte H."/>
            <person name="Yang S.P."/>
            <person name="Wilson R.K."/>
            <person name="Sommer R.J."/>
        </authorList>
    </citation>
    <scope>NUCLEOTIDE SEQUENCE [LARGE SCALE GENOMIC DNA]</scope>
    <source>
        <strain evidence="7">PS312</strain>
    </source>
</reference>
<evidence type="ECO:0000256" key="4">
    <source>
        <dbReference type="ARBA" id="ARBA00022989"/>
    </source>
</evidence>
<dbReference type="Proteomes" id="UP000005239">
    <property type="component" value="Unassembled WGS sequence"/>
</dbReference>
<evidence type="ECO:0000256" key="1">
    <source>
        <dbReference type="ARBA" id="ARBA00004370"/>
    </source>
</evidence>
<organism evidence="6 7">
    <name type="scientific">Pristionchus pacificus</name>
    <name type="common">Parasitic nematode worm</name>
    <dbReference type="NCBI Taxonomy" id="54126"/>
    <lineage>
        <taxon>Eukaryota</taxon>
        <taxon>Metazoa</taxon>
        <taxon>Ecdysozoa</taxon>
        <taxon>Nematoda</taxon>
        <taxon>Chromadorea</taxon>
        <taxon>Rhabditida</taxon>
        <taxon>Rhabditina</taxon>
        <taxon>Diplogasteromorpha</taxon>
        <taxon>Diplogasteroidea</taxon>
        <taxon>Neodiplogasteridae</taxon>
        <taxon>Pristionchus</taxon>
    </lineage>
</organism>
<dbReference type="AlphaFoldDB" id="A0A2A6BLN9"/>
<sequence>MPTEIDLASVYQVVLCVLLPPVAVWLHAGECSIHVMLTFLLWMLFVVPGIVYAIGFCFFRALFIHRSKTICDQKPVDRNVYF</sequence>
<keyword evidence="4" id="KW-1133">Transmembrane helix</keyword>
<evidence type="ECO:0000313" key="7">
    <source>
        <dbReference type="Proteomes" id="UP000005239"/>
    </source>
</evidence>
<comment type="similarity">
    <text evidence="2">Belongs to the UPF0057 (PMP3) family.</text>
</comment>
<gene>
    <name evidence="6" type="primary">WBGene00274328</name>
</gene>
<dbReference type="GO" id="GO:0016020">
    <property type="term" value="C:membrane"/>
    <property type="evidence" value="ECO:0007669"/>
    <property type="project" value="UniProtKB-SubCell"/>
</dbReference>
<evidence type="ECO:0000313" key="6">
    <source>
        <dbReference type="EnsemblMetazoa" id="PPA35959.1"/>
    </source>
</evidence>
<keyword evidence="5" id="KW-0472">Membrane</keyword>
<dbReference type="Pfam" id="PF01679">
    <property type="entry name" value="Pmp3"/>
    <property type="match status" value="1"/>
</dbReference>
<comment type="subcellular location">
    <subcellularLocation>
        <location evidence="1">Membrane</location>
    </subcellularLocation>
</comment>
<proteinExistence type="inferred from homology"/>
<keyword evidence="3" id="KW-0812">Transmembrane</keyword>
<protein>
    <submittedName>
        <fullName evidence="6">Uncharacterized protein</fullName>
    </submittedName>
</protein>
<reference evidence="6" key="2">
    <citation type="submission" date="2022-06" db="UniProtKB">
        <authorList>
            <consortium name="EnsemblMetazoa"/>
        </authorList>
    </citation>
    <scope>IDENTIFICATION</scope>
    <source>
        <strain evidence="6">PS312</strain>
    </source>
</reference>
<dbReference type="PROSITE" id="PS01309">
    <property type="entry name" value="UPF0057"/>
    <property type="match status" value="1"/>
</dbReference>
<accession>A0A8R1YPF3</accession>
<dbReference type="EnsemblMetazoa" id="PPA35959.1">
    <property type="protein sequence ID" value="PPA35959.1"/>
    <property type="gene ID" value="WBGene00274328"/>
</dbReference>
<dbReference type="InterPro" id="IPR000612">
    <property type="entry name" value="PMP3"/>
</dbReference>
<evidence type="ECO:0000256" key="3">
    <source>
        <dbReference type="ARBA" id="ARBA00022692"/>
    </source>
</evidence>
<evidence type="ECO:0000256" key="5">
    <source>
        <dbReference type="ARBA" id="ARBA00023136"/>
    </source>
</evidence>
<evidence type="ECO:0000256" key="2">
    <source>
        <dbReference type="ARBA" id="ARBA00009530"/>
    </source>
</evidence>
<keyword evidence="7" id="KW-1185">Reference proteome</keyword>
<accession>A0A2A6BLN9</accession>